<dbReference type="Gene3D" id="1.10.10.10">
    <property type="entry name" value="Winged helix-like DNA-binding domain superfamily/Winged helix DNA-binding domain"/>
    <property type="match status" value="1"/>
</dbReference>
<dbReference type="Gene3D" id="3.40.1360.10">
    <property type="match status" value="1"/>
</dbReference>
<dbReference type="InterPro" id="IPR002815">
    <property type="entry name" value="Spo11/TopoVI_A"/>
</dbReference>
<comment type="cofactor">
    <cofactor evidence="2">
        <name>Mg(2+)</name>
        <dbReference type="ChEBI" id="CHEBI:18420"/>
    </cofactor>
</comment>
<evidence type="ECO:0000256" key="9">
    <source>
        <dbReference type="ARBA" id="ARBA00023125"/>
    </source>
</evidence>
<dbReference type="AlphaFoldDB" id="A0AAD7UWG8"/>
<feature type="domain" description="Spo11/DNA topoisomerase VI subunit A N-terminal" evidence="14">
    <location>
        <begin position="83"/>
        <end position="127"/>
    </location>
</feature>
<name>A0AAD7UWG8_9FUNG</name>
<comment type="caution">
    <text evidence="16">The sequence shown here is derived from an EMBL/GenBank/DDBJ whole genome shotgun (WGS) entry which is preliminary data.</text>
</comment>
<dbReference type="InterPro" id="IPR013049">
    <property type="entry name" value="Spo11/TopoVI_A_N"/>
</dbReference>
<dbReference type="CDD" id="cd00223">
    <property type="entry name" value="TOPRIM_TopoIIB_SPO"/>
    <property type="match status" value="1"/>
</dbReference>
<dbReference type="PROSITE" id="PS52041">
    <property type="entry name" value="TOPO_IIB"/>
    <property type="match status" value="1"/>
</dbReference>
<accession>A0AAD7UWG8</accession>
<keyword evidence="9 12" id="KW-0238">DNA-binding</keyword>
<dbReference type="InterPro" id="IPR036078">
    <property type="entry name" value="Spo11/TopoVI_A_sf"/>
</dbReference>
<evidence type="ECO:0000256" key="4">
    <source>
        <dbReference type="ARBA" id="ARBA00006559"/>
    </source>
</evidence>
<keyword evidence="11" id="KW-0539">Nucleus</keyword>
<dbReference type="GeneID" id="83218344"/>
<evidence type="ECO:0000256" key="2">
    <source>
        <dbReference type="ARBA" id="ARBA00001946"/>
    </source>
</evidence>
<evidence type="ECO:0000256" key="8">
    <source>
        <dbReference type="ARBA" id="ARBA00023029"/>
    </source>
</evidence>
<dbReference type="PRINTS" id="PR01551">
    <property type="entry name" value="SPO11HOMOLOG"/>
</dbReference>
<evidence type="ECO:0000313" key="17">
    <source>
        <dbReference type="Proteomes" id="UP001234581"/>
    </source>
</evidence>
<keyword evidence="17" id="KW-1185">Reference proteome</keyword>
<dbReference type="PANTHER" id="PTHR10848">
    <property type="entry name" value="MEIOTIC RECOMBINATION PROTEIN SPO11"/>
    <property type="match status" value="1"/>
</dbReference>
<evidence type="ECO:0000256" key="5">
    <source>
        <dbReference type="ARBA" id="ARBA00012895"/>
    </source>
</evidence>
<dbReference type="RefSeq" id="XP_058338310.1">
    <property type="nucleotide sequence ID" value="XM_058490915.1"/>
</dbReference>
<evidence type="ECO:0000256" key="11">
    <source>
        <dbReference type="ARBA" id="ARBA00023242"/>
    </source>
</evidence>
<dbReference type="SUPFAM" id="SSF56726">
    <property type="entry name" value="DNA topoisomerase IV, alpha subunit"/>
    <property type="match status" value="1"/>
</dbReference>
<comment type="subcellular location">
    <subcellularLocation>
        <location evidence="3">Nucleus</location>
    </subcellularLocation>
</comment>
<keyword evidence="6" id="KW-0479">Metal-binding</keyword>
<dbReference type="Proteomes" id="UP001234581">
    <property type="component" value="Unassembled WGS sequence"/>
</dbReference>
<dbReference type="GO" id="GO:0046872">
    <property type="term" value="F:metal ion binding"/>
    <property type="evidence" value="ECO:0007669"/>
    <property type="project" value="UniProtKB-KW"/>
</dbReference>
<proteinExistence type="inferred from homology"/>
<dbReference type="InterPro" id="IPR036388">
    <property type="entry name" value="WH-like_DNA-bd_sf"/>
</dbReference>
<dbReference type="GO" id="GO:0003918">
    <property type="term" value="F:DNA topoisomerase type II (double strand cut, ATP-hydrolyzing) activity"/>
    <property type="evidence" value="ECO:0007669"/>
    <property type="project" value="UniProtKB-UniRule"/>
</dbReference>
<dbReference type="Pfam" id="PF04406">
    <property type="entry name" value="TP6A_N"/>
    <property type="match status" value="1"/>
</dbReference>
<gene>
    <name evidence="16" type="ORF">O0I10_010942</name>
</gene>
<dbReference type="GO" id="GO:0042138">
    <property type="term" value="P:meiotic DNA double-strand break formation"/>
    <property type="evidence" value="ECO:0007669"/>
    <property type="project" value="InterPro"/>
</dbReference>
<feature type="active site" description="O-(5'-phospho-DNA)-tyrosine intermediate" evidence="12">
    <location>
        <position position="112"/>
    </location>
</feature>
<feature type="compositionally biased region" description="Polar residues" evidence="13">
    <location>
        <begin position="1"/>
        <end position="20"/>
    </location>
</feature>
<evidence type="ECO:0000256" key="6">
    <source>
        <dbReference type="ARBA" id="ARBA00022723"/>
    </source>
</evidence>
<evidence type="ECO:0000256" key="10">
    <source>
        <dbReference type="ARBA" id="ARBA00023235"/>
    </source>
</evidence>
<dbReference type="InterPro" id="IPR034136">
    <property type="entry name" value="TOPRIM_Topo6A/Spo11"/>
</dbReference>
<dbReference type="PRINTS" id="PR01550">
    <property type="entry name" value="TOP6AFAMILY"/>
</dbReference>
<dbReference type="Pfam" id="PF21180">
    <property type="entry name" value="TOP6A-Spo11_Toprim"/>
    <property type="match status" value="1"/>
</dbReference>
<protein>
    <recommendedName>
        <fullName evidence="5">DNA topoisomerase (ATP-hydrolyzing)</fullName>
        <ecNumber evidence="5">5.6.2.2</ecNumber>
    </recommendedName>
</protein>
<dbReference type="GO" id="GO:0000228">
    <property type="term" value="C:nuclear chromosome"/>
    <property type="evidence" value="ECO:0007669"/>
    <property type="project" value="TreeGrafter"/>
</dbReference>
<dbReference type="InterPro" id="IPR013048">
    <property type="entry name" value="Meiotic_Spo11"/>
</dbReference>
<evidence type="ECO:0000256" key="1">
    <source>
        <dbReference type="ARBA" id="ARBA00000185"/>
    </source>
</evidence>
<sequence length="308" mass="34146">MNDPPQITSNGTNTGNQPQPRESVIASIERTILSVVQRMALGKSLELPSFGRPQYNRTNKKQKKTRVHAALQQQRTASLDIAKTFACYLRVLEIIHEALVTSEVISKRDIYYRDIALFGTQSVVDKTAASKGLVFGPAKITLKNGKVIDCSTRGGDGEMNQDLDTDDQGVLIPPANQVAHMEWDADFLLIIEKEASFRHLVASGFSTMFPTGMLITGRGYPDLATRHMVKYMSAQDRTLPIIALVDCDPYGLDIYSVYKWGSQAQAFDSPNLAVPSIQFLGLSMQDRSRFGIPHSAYAPLTVRDRPRP</sequence>
<keyword evidence="8 12" id="KW-0799">Topoisomerase</keyword>
<dbReference type="PANTHER" id="PTHR10848:SF0">
    <property type="entry name" value="MEIOTIC RECOMBINATION PROTEIN SPO11"/>
    <property type="match status" value="1"/>
</dbReference>
<keyword evidence="10 12" id="KW-0413">Isomerase</keyword>
<feature type="domain" description="Topoisomerase 6 subunit A/Spo11 TOPRIM" evidence="15">
    <location>
        <begin position="187"/>
        <end position="304"/>
    </location>
</feature>
<comment type="catalytic activity">
    <reaction evidence="1 12">
        <text>ATP-dependent breakage, passage and rejoining of double-stranded DNA.</text>
        <dbReference type="EC" id="5.6.2.2"/>
    </reaction>
</comment>
<dbReference type="GO" id="GO:0007131">
    <property type="term" value="P:reciprocal meiotic recombination"/>
    <property type="evidence" value="ECO:0007669"/>
    <property type="project" value="TreeGrafter"/>
</dbReference>
<organism evidence="16 17">
    <name type="scientific">Lichtheimia ornata</name>
    <dbReference type="NCBI Taxonomy" id="688661"/>
    <lineage>
        <taxon>Eukaryota</taxon>
        <taxon>Fungi</taxon>
        <taxon>Fungi incertae sedis</taxon>
        <taxon>Mucoromycota</taxon>
        <taxon>Mucoromycotina</taxon>
        <taxon>Mucoromycetes</taxon>
        <taxon>Mucorales</taxon>
        <taxon>Lichtheimiaceae</taxon>
        <taxon>Lichtheimia</taxon>
    </lineage>
</organism>
<comment type="similarity">
    <text evidence="4 12">Belongs to the TOP6A family.</text>
</comment>
<evidence type="ECO:0000256" key="7">
    <source>
        <dbReference type="ARBA" id="ARBA00022842"/>
    </source>
</evidence>
<feature type="region of interest" description="Disordered" evidence="13">
    <location>
        <begin position="1"/>
        <end position="21"/>
    </location>
</feature>
<evidence type="ECO:0000256" key="13">
    <source>
        <dbReference type="SAM" id="MobiDB-lite"/>
    </source>
</evidence>
<evidence type="ECO:0000256" key="12">
    <source>
        <dbReference type="PROSITE-ProRule" id="PRU01385"/>
    </source>
</evidence>
<evidence type="ECO:0000259" key="15">
    <source>
        <dbReference type="Pfam" id="PF21180"/>
    </source>
</evidence>
<keyword evidence="7" id="KW-0460">Magnesium</keyword>
<dbReference type="EMBL" id="JARTCD010000079">
    <property type="protein sequence ID" value="KAJ8653396.1"/>
    <property type="molecule type" value="Genomic_DNA"/>
</dbReference>
<evidence type="ECO:0000256" key="3">
    <source>
        <dbReference type="ARBA" id="ARBA00004123"/>
    </source>
</evidence>
<dbReference type="EC" id="5.6.2.2" evidence="5"/>
<evidence type="ECO:0000259" key="14">
    <source>
        <dbReference type="Pfam" id="PF04406"/>
    </source>
</evidence>
<dbReference type="GO" id="GO:0000706">
    <property type="term" value="P:meiotic DNA double-strand break processing"/>
    <property type="evidence" value="ECO:0007669"/>
    <property type="project" value="TreeGrafter"/>
</dbReference>
<evidence type="ECO:0000313" key="16">
    <source>
        <dbReference type="EMBL" id="KAJ8653396.1"/>
    </source>
</evidence>
<dbReference type="GO" id="GO:0003677">
    <property type="term" value="F:DNA binding"/>
    <property type="evidence" value="ECO:0007669"/>
    <property type="project" value="UniProtKB-UniRule"/>
</dbReference>
<reference evidence="16 17" key="1">
    <citation type="submission" date="2023-03" db="EMBL/GenBank/DDBJ databases">
        <title>Genome sequence of Lichtheimia ornata CBS 291.66.</title>
        <authorList>
            <person name="Mohabir J.T."/>
            <person name="Shea T.P."/>
            <person name="Kurbessoian T."/>
            <person name="Berby B."/>
            <person name="Fontaine J."/>
            <person name="Livny J."/>
            <person name="Gnirke A."/>
            <person name="Stajich J.E."/>
            <person name="Cuomo C.A."/>
        </authorList>
    </citation>
    <scope>NUCLEOTIDE SEQUENCE [LARGE SCALE GENOMIC DNA]</scope>
    <source>
        <strain evidence="16">CBS 291.66</strain>
    </source>
</reference>
<dbReference type="GO" id="GO:0005524">
    <property type="term" value="F:ATP binding"/>
    <property type="evidence" value="ECO:0007669"/>
    <property type="project" value="InterPro"/>
</dbReference>